<feature type="chain" id="PRO_5002490222" evidence="2">
    <location>
        <begin position="26"/>
        <end position="609"/>
    </location>
</feature>
<evidence type="ECO:0000313" key="4">
    <source>
        <dbReference type="EMBL" id="KKB62676.1"/>
    </source>
</evidence>
<protein>
    <submittedName>
        <fullName evidence="4">Peptide ABC transporter substrate-binding protein</fullName>
    </submittedName>
</protein>
<dbReference type="PATRIC" id="fig|28092.6.peg.3823"/>
<dbReference type="SUPFAM" id="SSF53850">
    <property type="entry name" value="Periplasmic binding protein-like II"/>
    <property type="match status" value="1"/>
</dbReference>
<dbReference type="GO" id="GO:0030288">
    <property type="term" value="C:outer membrane-bounded periplasmic space"/>
    <property type="evidence" value="ECO:0007669"/>
    <property type="project" value="TreeGrafter"/>
</dbReference>
<dbReference type="GO" id="GO:0042884">
    <property type="term" value="P:microcin transport"/>
    <property type="evidence" value="ECO:0007669"/>
    <property type="project" value="TreeGrafter"/>
</dbReference>
<keyword evidence="5" id="KW-1185">Reference proteome</keyword>
<dbReference type="Proteomes" id="UP000033618">
    <property type="component" value="Unassembled WGS sequence"/>
</dbReference>
<dbReference type="PANTHER" id="PTHR30290:SF64">
    <property type="entry name" value="ABC TRANSPORTER PERIPLASMIC BINDING PROTEIN"/>
    <property type="match status" value="1"/>
</dbReference>
<dbReference type="GO" id="GO:0015833">
    <property type="term" value="P:peptide transport"/>
    <property type="evidence" value="ECO:0007669"/>
    <property type="project" value="TreeGrafter"/>
</dbReference>
<dbReference type="AlphaFoldDB" id="A0A0F5JXT0"/>
<accession>A0A0F5JXT0</accession>
<dbReference type="PANTHER" id="PTHR30290">
    <property type="entry name" value="PERIPLASMIC BINDING COMPONENT OF ABC TRANSPORTER"/>
    <property type="match status" value="1"/>
</dbReference>
<dbReference type="Pfam" id="PF00496">
    <property type="entry name" value="SBP_bac_5"/>
    <property type="match status" value="1"/>
</dbReference>
<reference evidence="4 5" key="1">
    <citation type="submission" date="2015-03" db="EMBL/GenBank/DDBJ databases">
        <title>Draft Genome Sequence of Burkholderia andropogonis type strain ICMP2807, isolated from Sorghum bicolor.</title>
        <authorList>
            <person name="Lopes-Santos L."/>
            <person name="Castro D.B."/>
            <person name="Ottoboni L.M."/>
            <person name="Park D."/>
            <person name="Weirc B.S."/>
            <person name="Destefano S.A."/>
        </authorList>
    </citation>
    <scope>NUCLEOTIDE SEQUENCE [LARGE SCALE GENOMIC DNA]</scope>
    <source>
        <strain evidence="4 5">ICMP2807</strain>
    </source>
</reference>
<dbReference type="CDD" id="cd08497">
    <property type="entry name" value="MbnE-like"/>
    <property type="match status" value="1"/>
</dbReference>
<evidence type="ECO:0000256" key="2">
    <source>
        <dbReference type="SAM" id="SignalP"/>
    </source>
</evidence>
<dbReference type="STRING" id="28092.WM40_16240"/>
<name>A0A0F5JXT0_9BURK</name>
<dbReference type="GO" id="GO:1904680">
    <property type="term" value="F:peptide transmembrane transporter activity"/>
    <property type="evidence" value="ECO:0007669"/>
    <property type="project" value="TreeGrafter"/>
</dbReference>
<evidence type="ECO:0000256" key="1">
    <source>
        <dbReference type="ARBA" id="ARBA00022729"/>
    </source>
</evidence>
<dbReference type="Gene3D" id="3.40.190.10">
    <property type="entry name" value="Periplasmic binding protein-like II"/>
    <property type="match status" value="1"/>
</dbReference>
<sequence length="609" mass="68162">MRRWTRGFPVVVAFATWAIAATSHAAPAIAQYGEPRYAPGFTHFAYVNADAPKGGTLTLSNSSRITHFDTFNPFTLRGNIAPGIGLLFDTLTVGASDEASSAYGLLADDIEIAPDRRSVRFHLNPAARFSNGDPVRATDVKYSFDTLMSKAAAPNYRTIWQAVTHATVIDPQTIEFTFSETNPELPLLIGSLPVFSPKWGERPGGGRIPFDQLAFQQPIGSGPYVIDRYSGGTLIVLKRNPRYWAANLPERRGMYNFDRIVYKLYGDSTARLEAFKAGEYDVSVEYRARNWVRDYVGQRFRDGEIKKTIFTHGNNAGMQGFFLNTRRTLFKDQRVRKALDLALDFQYLNRQLFYNQYKRSDSFFTNSELAAHGMPDAAERALLEPLARRYPNDFDPAVLGPMVLQPDTSPPHSLRQNLLEARQLLAEAGWTYSDGALRNKSGQPFEFEILDDSGSAFGAVVASYTRNLEKLGITAHFRSTDFALYQERLQRFDFDVTTLAMPAGQSPGSELRDEFGSAAASVNGSSNMAGIHSPVVDALIQDVLAARSRPDLIDATRALDRVLMHGYYVIPQWYADGHRVAYRTTLAFPSTLPLYYAAEDWIVATWWHR</sequence>
<dbReference type="InterPro" id="IPR030678">
    <property type="entry name" value="Peptide/Ni-bd"/>
</dbReference>
<feature type="signal peptide" evidence="2">
    <location>
        <begin position="1"/>
        <end position="25"/>
    </location>
</feature>
<comment type="caution">
    <text evidence="4">The sequence shown here is derived from an EMBL/GenBank/DDBJ whole genome shotgun (WGS) entry which is preliminary data.</text>
</comment>
<dbReference type="InterPro" id="IPR039424">
    <property type="entry name" value="SBP_5"/>
</dbReference>
<evidence type="ECO:0000313" key="5">
    <source>
        <dbReference type="Proteomes" id="UP000033618"/>
    </source>
</evidence>
<keyword evidence="1 2" id="KW-0732">Signal</keyword>
<dbReference type="EMBL" id="LAQU01000017">
    <property type="protein sequence ID" value="KKB62676.1"/>
    <property type="molecule type" value="Genomic_DNA"/>
</dbReference>
<dbReference type="InterPro" id="IPR000914">
    <property type="entry name" value="SBP_5_dom"/>
</dbReference>
<gene>
    <name evidence="4" type="ORF">WM40_16240</name>
</gene>
<organism evidence="4 5">
    <name type="scientific">Robbsia andropogonis</name>
    <dbReference type="NCBI Taxonomy" id="28092"/>
    <lineage>
        <taxon>Bacteria</taxon>
        <taxon>Pseudomonadati</taxon>
        <taxon>Pseudomonadota</taxon>
        <taxon>Betaproteobacteria</taxon>
        <taxon>Burkholderiales</taxon>
        <taxon>Burkholderiaceae</taxon>
        <taxon>Robbsia</taxon>
    </lineage>
</organism>
<evidence type="ECO:0000259" key="3">
    <source>
        <dbReference type="Pfam" id="PF00496"/>
    </source>
</evidence>
<dbReference type="Gene3D" id="3.10.105.10">
    <property type="entry name" value="Dipeptide-binding Protein, Domain 3"/>
    <property type="match status" value="1"/>
</dbReference>
<dbReference type="PIRSF" id="PIRSF002741">
    <property type="entry name" value="MppA"/>
    <property type="match status" value="1"/>
</dbReference>
<proteinExistence type="predicted"/>
<feature type="domain" description="Solute-binding protein family 5" evidence="3">
    <location>
        <begin position="104"/>
        <end position="518"/>
    </location>
</feature>
<dbReference type="GO" id="GO:0043190">
    <property type="term" value="C:ATP-binding cassette (ABC) transporter complex"/>
    <property type="evidence" value="ECO:0007669"/>
    <property type="project" value="InterPro"/>
</dbReference>